<protein>
    <submittedName>
        <fullName evidence="2">Uncharacterized protein</fullName>
    </submittedName>
</protein>
<dbReference type="Proteomes" id="UP001597343">
    <property type="component" value="Unassembled WGS sequence"/>
</dbReference>
<dbReference type="RefSeq" id="WP_386044750.1">
    <property type="nucleotide sequence ID" value="NZ_JBHUIO010000005.1"/>
</dbReference>
<comment type="caution">
    <text evidence="2">The sequence shown here is derived from an EMBL/GenBank/DDBJ whole genome shotgun (WGS) entry which is preliminary data.</text>
</comment>
<organism evidence="2 3">
    <name type="scientific">Tumebacillus lipolyticus</name>
    <dbReference type="NCBI Taxonomy" id="1280370"/>
    <lineage>
        <taxon>Bacteria</taxon>
        <taxon>Bacillati</taxon>
        <taxon>Bacillota</taxon>
        <taxon>Bacilli</taxon>
        <taxon>Bacillales</taxon>
        <taxon>Alicyclobacillaceae</taxon>
        <taxon>Tumebacillus</taxon>
    </lineage>
</organism>
<proteinExistence type="predicted"/>
<evidence type="ECO:0000313" key="3">
    <source>
        <dbReference type="Proteomes" id="UP001597343"/>
    </source>
</evidence>
<keyword evidence="3" id="KW-1185">Reference proteome</keyword>
<feature type="region of interest" description="Disordered" evidence="1">
    <location>
        <begin position="36"/>
        <end position="73"/>
    </location>
</feature>
<dbReference type="EMBL" id="JBHUIO010000005">
    <property type="protein sequence ID" value="MFD2169526.1"/>
    <property type="molecule type" value="Genomic_DNA"/>
</dbReference>
<gene>
    <name evidence="2" type="ORF">ACFSOY_05920</name>
</gene>
<evidence type="ECO:0000313" key="2">
    <source>
        <dbReference type="EMBL" id="MFD2169526.1"/>
    </source>
</evidence>
<sequence length="73" mass="7639">MSWGAVDGAAGENGSHFFAGQAGWIDQVGIKVQGDRRFGDQTEPPEPMGMLDSGNHSISQTEPPEPMAPSIVG</sequence>
<accession>A0ABW4ZW46</accession>
<reference evidence="3" key="1">
    <citation type="journal article" date="2019" name="Int. J. Syst. Evol. Microbiol.">
        <title>The Global Catalogue of Microorganisms (GCM) 10K type strain sequencing project: providing services to taxonomists for standard genome sequencing and annotation.</title>
        <authorList>
            <consortium name="The Broad Institute Genomics Platform"/>
            <consortium name="The Broad Institute Genome Sequencing Center for Infectious Disease"/>
            <person name="Wu L."/>
            <person name="Ma J."/>
        </authorList>
    </citation>
    <scope>NUCLEOTIDE SEQUENCE [LARGE SCALE GENOMIC DNA]</scope>
    <source>
        <strain evidence="3">CGMCC 1.13574</strain>
    </source>
</reference>
<name>A0ABW4ZW46_9BACL</name>
<evidence type="ECO:0000256" key="1">
    <source>
        <dbReference type="SAM" id="MobiDB-lite"/>
    </source>
</evidence>